<comment type="similarity">
    <text evidence="1">Belongs to the mandelate racemase/muconate lactonizing enzyme family.</text>
</comment>
<dbReference type="InterPro" id="IPR013341">
    <property type="entry name" value="Mandelate_racemase_N_dom"/>
</dbReference>
<dbReference type="Proteomes" id="UP000240739">
    <property type="component" value="Unassembled WGS sequence"/>
</dbReference>
<comment type="caution">
    <text evidence="5">The sequence shown here is derived from an EMBL/GenBank/DDBJ whole genome shotgun (WGS) entry which is preliminary data.</text>
</comment>
<dbReference type="AlphaFoldDB" id="A0A2T4UBB9"/>
<keyword evidence="2" id="KW-0479">Metal-binding</keyword>
<dbReference type="GO" id="GO:0016854">
    <property type="term" value="F:racemase and epimerase activity"/>
    <property type="evidence" value="ECO:0007669"/>
    <property type="project" value="UniProtKB-ARBA"/>
</dbReference>
<evidence type="ECO:0000256" key="1">
    <source>
        <dbReference type="ARBA" id="ARBA00008031"/>
    </source>
</evidence>
<organism evidence="5 6">
    <name type="scientific">Paraconexibacter algicola</name>
    <dbReference type="NCBI Taxonomy" id="2133960"/>
    <lineage>
        <taxon>Bacteria</taxon>
        <taxon>Bacillati</taxon>
        <taxon>Actinomycetota</taxon>
        <taxon>Thermoleophilia</taxon>
        <taxon>Solirubrobacterales</taxon>
        <taxon>Paraconexibacteraceae</taxon>
        <taxon>Paraconexibacter</taxon>
    </lineage>
</organism>
<accession>A0A2T4UBB9</accession>
<dbReference type="SUPFAM" id="SSF54826">
    <property type="entry name" value="Enolase N-terminal domain-like"/>
    <property type="match status" value="1"/>
</dbReference>
<reference evidence="5 6" key="1">
    <citation type="submission" date="2018-03" db="EMBL/GenBank/DDBJ databases">
        <title>Aquarubrobacter algicola gen. nov., sp. nov., a novel actinobacterium isolated from shallow eutrophic lake during the end of cyanobacterial harmful algal blooms.</title>
        <authorList>
            <person name="Chun S.J."/>
        </authorList>
    </citation>
    <scope>NUCLEOTIDE SEQUENCE [LARGE SCALE GENOMIC DNA]</scope>
    <source>
        <strain evidence="5 6">Seoho-28</strain>
    </source>
</reference>
<feature type="domain" description="Mandelate racemase/muconate lactonizing enzyme C-terminal" evidence="4">
    <location>
        <begin position="138"/>
        <end position="230"/>
    </location>
</feature>
<keyword evidence="3" id="KW-0413">Isomerase</keyword>
<protein>
    <submittedName>
        <fullName evidence="5">O-succinylbenzoate synthase</fullName>
    </submittedName>
</protein>
<dbReference type="OrthoDB" id="5241672at2"/>
<dbReference type="Pfam" id="PF02746">
    <property type="entry name" value="MR_MLE_N"/>
    <property type="match status" value="1"/>
</dbReference>
<dbReference type="Pfam" id="PF13378">
    <property type="entry name" value="MR_MLE_C"/>
    <property type="match status" value="1"/>
</dbReference>
<evidence type="ECO:0000256" key="3">
    <source>
        <dbReference type="ARBA" id="ARBA00023235"/>
    </source>
</evidence>
<dbReference type="PANTHER" id="PTHR48073">
    <property type="entry name" value="O-SUCCINYLBENZOATE SYNTHASE-RELATED"/>
    <property type="match status" value="1"/>
</dbReference>
<keyword evidence="6" id="KW-1185">Reference proteome</keyword>
<dbReference type="InterPro" id="IPR018110">
    <property type="entry name" value="Mandel_Rmase/mucon_lact_enz_CS"/>
</dbReference>
<dbReference type="RefSeq" id="WP_107571425.1">
    <property type="nucleotide sequence ID" value="NZ_PYYB01000006.1"/>
</dbReference>
<dbReference type="SFLD" id="SFLDG00180">
    <property type="entry name" value="muconate_cycloisomerase"/>
    <property type="match status" value="1"/>
</dbReference>
<gene>
    <name evidence="5" type="ORF">C7Y72_22315</name>
</gene>
<dbReference type="InterPro" id="IPR036849">
    <property type="entry name" value="Enolase-like_C_sf"/>
</dbReference>
<sequence length="344" mass="34963">MLDVSVDTVELPLRTPLRTAWGTLRTRSILVLTIVGSDGVVGRGEAAPLEPYDGVPFPAVAAALEQYAEILRRSRGRSGAGLVDACRDAVDLPQALAAVDMALWDRAGRREGRPVAALLTDRAAASVPVNATIGADDPDAAARAAAAAVEAGFDTVKVKVGVGDDLARLQAIRAAIGDRLALRLDANGAWSVDEAVARIEELATVGLELVEEPVHGVPQLREVRERVPVRIAMDETAALPGAVGAGAADAICLKVSRGGGIGALTVQAALIRAVGGEPYLASTYDGPLGIAAAVHVAAALGVETPCGLATLDAFDLPMPAALLPVDGRIAVPPGPGLGVDGPLG</sequence>
<dbReference type="Gene3D" id="3.30.390.10">
    <property type="entry name" value="Enolase-like, N-terminal domain"/>
    <property type="match status" value="1"/>
</dbReference>
<evidence type="ECO:0000259" key="4">
    <source>
        <dbReference type="SMART" id="SM00922"/>
    </source>
</evidence>
<dbReference type="PROSITE" id="PS00909">
    <property type="entry name" value="MR_MLE_2"/>
    <property type="match status" value="1"/>
</dbReference>
<evidence type="ECO:0000313" key="5">
    <source>
        <dbReference type="EMBL" id="PTL54150.1"/>
    </source>
</evidence>
<dbReference type="PANTHER" id="PTHR48073:SF2">
    <property type="entry name" value="O-SUCCINYLBENZOATE SYNTHASE"/>
    <property type="match status" value="1"/>
</dbReference>
<name>A0A2T4UBB9_9ACTN</name>
<dbReference type="SMART" id="SM00922">
    <property type="entry name" value="MR_MLE"/>
    <property type="match status" value="1"/>
</dbReference>
<dbReference type="InterPro" id="IPR029065">
    <property type="entry name" value="Enolase_C-like"/>
</dbReference>
<dbReference type="Gene3D" id="3.20.20.120">
    <property type="entry name" value="Enolase-like C-terminal domain"/>
    <property type="match status" value="1"/>
</dbReference>
<dbReference type="SUPFAM" id="SSF51604">
    <property type="entry name" value="Enolase C-terminal domain-like"/>
    <property type="match status" value="1"/>
</dbReference>
<evidence type="ECO:0000313" key="6">
    <source>
        <dbReference type="Proteomes" id="UP000240739"/>
    </source>
</evidence>
<dbReference type="SFLD" id="SFLDF00009">
    <property type="entry name" value="o-succinylbenzoate_synthase"/>
    <property type="match status" value="1"/>
</dbReference>
<dbReference type="InterPro" id="IPR013342">
    <property type="entry name" value="Mandelate_racemase_C"/>
</dbReference>
<dbReference type="InterPro" id="IPR029017">
    <property type="entry name" value="Enolase-like_N"/>
</dbReference>
<dbReference type="SFLD" id="SFLDS00001">
    <property type="entry name" value="Enolase"/>
    <property type="match status" value="1"/>
</dbReference>
<dbReference type="GO" id="GO:0046872">
    <property type="term" value="F:metal ion binding"/>
    <property type="evidence" value="ECO:0007669"/>
    <property type="project" value="UniProtKB-KW"/>
</dbReference>
<proteinExistence type="inferred from homology"/>
<dbReference type="EMBL" id="PYYB01000006">
    <property type="protein sequence ID" value="PTL54150.1"/>
    <property type="molecule type" value="Genomic_DNA"/>
</dbReference>
<evidence type="ECO:0000256" key="2">
    <source>
        <dbReference type="ARBA" id="ARBA00022723"/>
    </source>
</evidence>
<dbReference type="GO" id="GO:0009063">
    <property type="term" value="P:amino acid catabolic process"/>
    <property type="evidence" value="ECO:0007669"/>
    <property type="project" value="InterPro"/>
</dbReference>